<feature type="non-terminal residue" evidence="3">
    <location>
        <position position="1"/>
    </location>
</feature>
<evidence type="ECO:0000256" key="1">
    <source>
        <dbReference type="ARBA" id="ARBA00023157"/>
    </source>
</evidence>
<dbReference type="PROSITE" id="PS50068">
    <property type="entry name" value="LDLRA_2"/>
    <property type="match status" value="1"/>
</dbReference>
<dbReference type="AlphaFoldDB" id="A7TBH1"/>
<dbReference type="Proteomes" id="UP000001593">
    <property type="component" value="Unassembled WGS sequence"/>
</dbReference>
<feature type="disulfide bond" evidence="2">
    <location>
        <begin position="18"/>
        <end position="36"/>
    </location>
</feature>
<keyword evidence="4" id="KW-1185">Reference proteome</keyword>
<reference evidence="3 4" key="1">
    <citation type="journal article" date="2007" name="Science">
        <title>Sea anemone genome reveals ancestral eumetazoan gene repertoire and genomic organization.</title>
        <authorList>
            <person name="Putnam N.H."/>
            <person name="Srivastava M."/>
            <person name="Hellsten U."/>
            <person name="Dirks B."/>
            <person name="Chapman J."/>
            <person name="Salamov A."/>
            <person name="Terry A."/>
            <person name="Shapiro H."/>
            <person name="Lindquist E."/>
            <person name="Kapitonov V.V."/>
            <person name="Jurka J."/>
            <person name="Genikhovich G."/>
            <person name="Grigoriev I.V."/>
            <person name="Lucas S.M."/>
            <person name="Steele R.E."/>
            <person name="Finnerty J.R."/>
            <person name="Technau U."/>
            <person name="Martindale M.Q."/>
            <person name="Rokhsar D.S."/>
        </authorList>
    </citation>
    <scope>NUCLEOTIDE SEQUENCE [LARGE SCALE GENOMIC DNA]</scope>
    <source>
        <strain evidence="4">CH2 X CH6</strain>
    </source>
</reference>
<comment type="caution">
    <text evidence="2">Lacks conserved residue(s) required for the propagation of feature annotation.</text>
</comment>
<dbReference type="InterPro" id="IPR008979">
    <property type="entry name" value="Galactose-bd-like_sf"/>
</dbReference>
<dbReference type="Gene3D" id="4.10.400.10">
    <property type="entry name" value="Low-density Lipoprotein Receptor"/>
    <property type="match status" value="1"/>
</dbReference>
<sequence>TPRAILSPMSCIEEEFPCASGDCVPLTSVCDGSADCNDSSDEAPELCVQPTKYQNYSLGVGVKNHSPQLYNFPRVPNEQITASSYYKDAYPHNARFGYWKNWAADTWDIQYPWLKVDIGYPSYVVRVWAHGNQKDLAYIKEFELEMGLKDDQLEPVLTPEGNKM</sequence>
<organism evidence="3 4">
    <name type="scientific">Nematostella vectensis</name>
    <name type="common">Starlet sea anemone</name>
    <dbReference type="NCBI Taxonomy" id="45351"/>
    <lineage>
        <taxon>Eukaryota</taxon>
        <taxon>Metazoa</taxon>
        <taxon>Cnidaria</taxon>
        <taxon>Anthozoa</taxon>
        <taxon>Hexacorallia</taxon>
        <taxon>Actiniaria</taxon>
        <taxon>Edwardsiidae</taxon>
        <taxon>Nematostella</taxon>
    </lineage>
</organism>
<dbReference type="EMBL" id="DS475210">
    <property type="protein sequence ID" value="EDO26636.1"/>
    <property type="molecule type" value="Genomic_DNA"/>
</dbReference>
<dbReference type="PhylomeDB" id="A7TBH1"/>
<accession>A7TBH1</accession>
<feature type="non-terminal residue" evidence="3">
    <location>
        <position position="164"/>
    </location>
</feature>
<dbReference type="InterPro" id="IPR023415">
    <property type="entry name" value="LDLR_class-A_CS"/>
</dbReference>
<gene>
    <name evidence="3" type="ORF">NEMVEDRAFT_v1g224856</name>
</gene>
<dbReference type="HOGENOM" id="CLU_1623158_0_0_1"/>
<name>A7TBH1_NEMVE</name>
<dbReference type="InterPro" id="IPR002172">
    <property type="entry name" value="LDrepeatLR_classA_rpt"/>
</dbReference>
<evidence type="ECO:0000313" key="4">
    <source>
        <dbReference type="Proteomes" id="UP000001593"/>
    </source>
</evidence>
<dbReference type="InParanoid" id="A7TBH1"/>
<dbReference type="Pfam" id="PF00057">
    <property type="entry name" value="Ldl_recept_a"/>
    <property type="match status" value="1"/>
</dbReference>
<evidence type="ECO:0000256" key="2">
    <source>
        <dbReference type="PROSITE-ProRule" id="PRU00124"/>
    </source>
</evidence>
<keyword evidence="1 2" id="KW-1015">Disulfide bond</keyword>
<protein>
    <submittedName>
        <fullName evidence="3">Uncharacterized protein</fullName>
    </submittedName>
</protein>
<feature type="disulfide bond" evidence="2">
    <location>
        <begin position="11"/>
        <end position="23"/>
    </location>
</feature>
<evidence type="ECO:0000313" key="3">
    <source>
        <dbReference type="EMBL" id="EDO26636.1"/>
    </source>
</evidence>
<proteinExistence type="predicted"/>
<dbReference type="InterPro" id="IPR036055">
    <property type="entry name" value="LDL_receptor-like_sf"/>
</dbReference>
<dbReference type="SMART" id="SM00192">
    <property type="entry name" value="LDLa"/>
    <property type="match status" value="1"/>
</dbReference>
<dbReference type="SUPFAM" id="SSF57424">
    <property type="entry name" value="LDL receptor-like module"/>
    <property type="match status" value="1"/>
</dbReference>
<dbReference type="PROSITE" id="PS01209">
    <property type="entry name" value="LDLRA_1"/>
    <property type="match status" value="1"/>
</dbReference>
<dbReference type="CDD" id="cd00112">
    <property type="entry name" value="LDLa"/>
    <property type="match status" value="1"/>
</dbReference>
<dbReference type="Gene3D" id="2.60.120.260">
    <property type="entry name" value="Galactose-binding domain-like"/>
    <property type="match status" value="1"/>
</dbReference>
<dbReference type="SUPFAM" id="SSF49785">
    <property type="entry name" value="Galactose-binding domain-like"/>
    <property type="match status" value="1"/>
</dbReference>